<dbReference type="Proteomes" id="UP000236291">
    <property type="component" value="Unassembled WGS sequence"/>
</dbReference>
<sequence length="34" mass="3732">SVEATKAAGLEHLVANRLVQMREAGAVIFDIYMQ</sequence>
<feature type="non-terminal residue" evidence="1">
    <location>
        <position position="1"/>
    </location>
</feature>
<evidence type="ECO:0000313" key="2">
    <source>
        <dbReference type="Proteomes" id="UP000236291"/>
    </source>
</evidence>
<accession>A0A2K3KTB4</accession>
<name>A0A2K3KTB4_TRIPR</name>
<proteinExistence type="predicted"/>
<protein>
    <submittedName>
        <fullName evidence="1">Uncharacterized protein</fullName>
    </submittedName>
</protein>
<gene>
    <name evidence="1" type="ORF">L195_g056757</name>
</gene>
<dbReference type="AlphaFoldDB" id="A0A2K3KTB4"/>
<reference evidence="1 2" key="2">
    <citation type="journal article" date="2017" name="Front. Plant Sci.">
        <title>Gene Classification and Mining of Molecular Markers Useful in Red Clover (Trifolium pratense) Breeding.</title>
        <authorList>
            <person name="Istvanek J."/>
            <person name="Dluhosova J."/>
            <person name="Dluhos P."/>
            <person name="Patkova L."/>
            <person name="Nedelnik J."/>
            <person name="Repkova J."/>
        </authorList>
    </citation>
    <scope>NUCLEOTIDE SEQUENCE [LARGE SCALE GENOMIC DNA]</scope>
    <source>
        <strain evidence="2">cv. Tatra</strain>
        <tissue evidence="1">Young leaves</tissue>
    </source>
</reference>
<dbReference type="EMBL" id="ASHM01108912">
    <property type="protein sequence ID" value="PNX69513.1"/>
    <property type="molecule type" value="Genomic_DNA"/>
</dbReference>
<reference evidence="1 2" key="1">
    <citation type="journal article" date="2014" name="Am. J. Bot.">
        <title>Genome assembly and annotation for red clover (Trifolium pratense; Fabaceae).</title>
        <authorList>
            <person name="Istvanek J."/>
            <person name="Jaros M."/>
            <person name="Krenek A."/>
            <person name="Repkova J."/>
        </authorList>
    </citation>
    <scope>NUCLEOTIDE SEQUENCE [LARGE SCALE GENOMIC DNA]</scope>
    <source>
        <strain evidence="2">cv. Tatra</strain>
        <tissue evidence="1">Young leaves</tissue>
    </source>
</reference>
<organism evidence="1 2">
    <name type="scientific">Trifolium pratense</name>
    <name type="common">Red clover</name>
    <dbReference type="NCBI Taxonomy" id="57577"/>
    <lineage>
        <taxon>Eukaryota</taxon>
        <taxon>Viridiplantae</taxon>
        <taxon>Streptophyta</taxon>
        <taxon>Embryophyta</taxon>
        <taxon>Tracheophyta</taxon>
        <taxon>Spermatophyta</taxon>
        <taxon>Magnoliopsida</taxon>
        <taxon>eudicotyledons</taxon>
        <taxon>Gunneridae</taxon>
        <taxon>Pentapetalae</taxon>
        <taxon>rosids</taxon>
        <taxon>fabids</taxon>
        <taxon>Fabales</taxon>
        <taxon>Fabaceae</taxon>
        <taxon>Papilionoideae</taxon>
        <taxon>50 kb inversion clade</taxon>
        <taxon>NPAAA clade</taxon>
        <taxon>Hologalegina</taxon>
        <taxon>IRL clade</taxon>
        <taxon>Trifolieae</taxon>
        <taxon>Trifolium</taxon>
    </lineage>
</organism>
<comment type="caution">
    <text evidence="1">The sequence shown here is derived from an EMBL/GenBank/DDBJ whole genome shotgun (WGS) entry which is preliminary data.</text>
</comment>
<evidence type="ECO:0000313" key="1">
    <source>
        <dbReference type="EMBL" id="PNX69513.1"/>
    </source>
</evidence>